<organism evidence="1 2">
    <name type="scientific">Bacteroides thetaiotaomicron</name>
    <dbReference type="NCBI Taxonomy" id="818"/>
    <lineage>
        <taxon>Bacteria</taxon>
        <taxon>Pseudomonadati</taxon>
        <taxon>Bacteroidota</taxon>
        <taxon>Bacteroidia</taxon>
        <taxon>Bacteroidales</taxon>
        <taxon>Bacteroidaceae</taxon>
        <taxon>Bacteroides</taxon>
    </lineage>
</organism>
<reference evidence="1 2" key="1">
    <citation type="journal article" date="2019" name="Nat. Med.">
        <title>A library of human gut bacterial isolates paired with longitudinal multiomics data enables mechanistic microbiome research.</title>
        <authorList>
            <person name="Poyet M."/>
            <person name="Groussin M."/>
            <person name="Gibbons S.M."/>
            <person name="Avila-Pacheco J."/>
            <person name="Jiang X."/>
            <person name="Kearney S.M."/>
            <person name="Perrotta A.R."/>
            <person name="Berdy B."/>
            <person name="Zhao S."/>
            <person name="Lieberman T.D."/>
            <person name="Swanson P.K."/>
            <person name="Smith M."/>
            <person name="Roesemann S."/>
            <person name="Alexander J.E."/>
            <person name="Rich S.A."/>
            <person name="Livny J."/>
            <person name="Vlamakis H."/>
            <person name="Clish C."/>
            <person name="Bullock K."/>
            <person name="Deik A."/>
            <person name="Scott J."/>
            <person name="Pierce K.A."/>
            <person name="Xavier R.J."/>
            <person name="Alm E.J."/>
        </authorList>
    </citation>
    <scope>NUCLEOTIDE SEQUENCE [LARGE SCALE GENOMIC DNA]</scope>
    <source>
        <strain evidence="1 2">BIOML-A165</strain>
    </source>
</reference>
<accession>A0A7J5JES8</accession>
<proteinExistence type="predicted"/>
<sequence length="89" mass="10513">MKLYLYGQLKKRFKACQLSLYGFCNLYMYDGKKTTHWQNKYETDNIQRISLIKGEPIGVGLRFNYYFGNKKVNGTNERKTSGSEAKRRL</sequence>
<protein>
    <submittedName>
        <fullName evidence="1">Uncharacterized protein</fullName>
    </submittedName>
</protein>
<gene>
    <name evidence="1" type="ORF">GAN93_21115</name>
</gene>
<dbReference type="EMBL" id="WCSB01000026">
    <property type="protein sequence ID" value="KAB4448828.1"/>
    <property type="molecule type" value="Genomic_DNA"/>
</dbReference>
<evidence type="ECO:0000313" key="1">
    <source>
        <dbReference type="EMBL" id="KAB4448828.1"/>
    </source>
</evidence>
<dbReference type="Proteomes" id="UP000460317">
    <property type="component" value="Unassembled WGS sequence"/>
</dbReference>
<name>A0A7J5JES8_BACT4</name>
<dbReference type="AlphaFoldDB" id="A0A7J5JES8"/>
<dbReference type="RefSeq" id="WP_130042148.1">
    <property type="nucleotide sequence ID" value="NZ_RCXW01000024.1"/>
</dbReference>
<evidence type="ECO:0000313" key="2">
    <source>
        <dbReference type="Proteomes" id="UP000460317"/>
    </source>
</evidence>
<comment type="caution">
    <text evidence="1">The sequence shown here is derived from an EMBL/GenBank/DDBJ whole genome shotgun (WGS) entry which is preliminary data.</text>
</comment>